<evidence type="ECO:0000313" key="5">
    <source>
        <dbReference type="EMBL" id="ESS58798.1"/>
    </source>
</evidence>
<dbReference type="Pfam" id="PF20445">
    <property type="entry name" value="RHS_N"/>
    <property type="match status" value="1"/>
</dbReference>
<feature type="domain" description="DUF7578" evidence="4">
    <location>
        <begin position="208"/>
        <end position="271"/>
    </location>
</feature>
<feature type="domain" description="Retrotransposon hot spot protein N-terminal" evidence="3">
    <location>
        <begin position="335"/>
        <end position="439"/>
    </location>
</feature>
<feature type="compositionally biased region" description="Low complexity" evidence="1">
    <location>
        <begin position="1"/>
        <end position="23"/>
    </location>
</feature>
<dbReference type="AlphaFoldDB" id="V5B362"/>
<protein>
    <submittedName>
        <fullName evidence="5">Retrotransposon hot spot (RHS) protein</fullName>
    </submittedName>
</protein>
<dbReference type="InterPro" id="IPR046836">
    <property type="entry name" value="RHS_C"/>
</dbReference>
<evidence type="ECO:0000259" key="4">
    <source>
        <dbReference type="Pfam" id="PF24466"/>
    </source>
</evidence>
<feature type="domain" description="DUF7578" evidence="4">
    <location>
        <begin position="72"/>
        <end position="132"/>
    </location>
</feature>
<dbReference type="PANTHER" id="PTHR33129">
    <property type="entry name" value="PROTEIN KINASE DOMAIN-CONTAINING PROTEIN-RELATED"/>
    <property type="match status" value="1"/>
</dbReference>
<name>V5B362_TRYCR</name>
<dbReference type="NCBIfam" id="TIGR01631">
    <property type="entry name" value="Trypano_RHS"/>
    <property type="match status" value="2"/>
</dbReference>
<evidence type="ECO:0000256" key="1">
    <source>
        <dbReference type="SAM" id="MobiDB-lite"/>
    </source>
</evidence>
<dbReference type="InterPro" id="IPR056000">
    <property type="entry name" value="DUF7578"/>
</dbReference>
<reference evidence="5 6" key="1">
    <citation type="journal article" date="2014" name="Genome Announc.">
        <title>Trypanosoma cruzi Clone Dm28c Draft Genome Sequence.</title>
        <authorList>
            <person name="Grisard E.C."/>
            <person name="Teixeira S.M."/>
            <person name="de Almeida L.G."/>
            <person name="Stoco P.H."/>
            <person name="Gerber A.L."/>
            <person name="Talavera-Lopez C."/>
            <person name="Lima O.C."/>
            <person name="Andersson B."/>
            <person name="de Vasconcelos A.T."/>
        </authorList>
    </citation>
    <scope>NUCLEOTIDE SEQUENCE [LARGE SCALE GENOMIC DNA]</scope>
    <source>
        <strain evidence="5 6">Dm28c</strain>
    </source>
</reference>
<evidence type="ECO:0000313" key="6">
    <source>
        <dbReference type="Proteomes" id="UP000017861"/>
    </source>
</evidence>
<feature type="compositionally biased region" description="Basic and acidic residues" evidence="1">
    <location>
        <begin position="29"/>
        <end position="51"/>
    </location>
</feature>
<sequence>MSGRPESVQGSNVESQSSNVSQGGRRRTRSEFEGDTDHSSTTRRRLEEMHRPQWTMNSTVEDILLEGRTLSTNMKLNDFLRNYVGGRAAVDEDHNVTMQVFVRRPNAYVQDQKLLEEILNLTEYQVYKLHHKGVVSLGQWSVFKSKNTITPFARGKLNAAITQVQTAESREVKERVSREEEERLRRALEMKFTISTKLEDVLFRGEFRYKDMNLNDFLTVRLGERGVLDANRNVLLGEFFKEPAKYIRVKGVLNEIKKADRFLRMERTLRDEMDMEEDVSKLQQAGVYNLMTWLEATDEVKANVHCITKAFLDAALEEVRSPTTTSAPIYLEGCYESVYNARWHHVVEVPDGGGTRMDEREGEPKQSWTYKKVGGTIEKDDGAQQSGAERLRLMVLTSDKAWPYSWRKEKHDIRDCYVDCEVERVWQIVKRDLTELFGTHKGSGFEPYPYLLVGTPGIGKSMNAGSYLLYQLLHCDAERLQMVAYYIGDESFLFDKKTKTVSKYKEGTRITHIVKGLSRRGVEGYIIYDIAKEGRNPSSNFPCGGWGIIVVTSPNEGNFNEWEKHSRSVRIVMNCPEKDDVKAMCVCMNRNGSTVQAVYTKEVEDRMDKVGPLIRYIFDKRAYKDRMDNCRSIVDKMVLQDTQYYSVLGTNKICEGRHVSHKLVKVVRVRGKEDAELPYNALISSHLAELTLCKLAELMVPNDFNLLVLAIKDDLISKALEDHSLFAFLSEAFVNAIIPKLKELKMEKINMIRHISVR</sequence>
<evidence type="ECO:0000259" key="3">
    <source>
        <dbReference type="Pfam" id="PF20445"/>
    </source>
</evidence>
<accession>V5B362</accession>
<comment type="caution">
    <text evidence="5">The sequence shown here is derived from an EMBL/GenBank/DDBJ whole genome shotgun (WGS) entry which is preliminary data.</text>
</comment>
<dbReference type="Pfam" id="PF24466">
    <property type="entry name" value="DUF7578"/>
    <property type="match status" value="2"/>
</dbReference>
<dbReference type="InterPro" id="IPR052980">
    <property type="entry name" value="Crinkler_effector"/>
</dbReference>
<dbReference type="InterPro" id="IPR046835">
    <property type="entry name" value="RHS_N"/>
</dbReference>
<feature type="domain" description="Retrotransposon hot spot protein,C-terminal" evidence="2">
    <location>
        <begin position="451"/>
        <end position="745"/>
    </location>
</feature>
<dbReference type="VEuPathDB" id="TriTrypDB:TCDM_12365"/>
<feature type="region of interest" description="Disordered" evidence="1">
    <location>
        <begin position="1"/>
        <end position="52"/>
    </location>
</feature>
<dbReference type="InterPro" id="IPR006518">
    <property type="entry name" value="Trypano_RHS"/>
</dbReference>
<evidence type="ECO:0000259" key="2">
    <source>
        <dbReference type="Pfam" id="PF07999"/>
    </source>
</evidence>
<proteinExistence type="predicted"/>
<dbReference type="Pfam" id="PF07999">
    <property type="entry name" value="RHSP"/>
    <property type="match status" value="1"/>
</dbReference>
<organism evidence="5 6">
    <name type="scientific">Trypanosoma cruzi Dm28c</name>
    <dbReference type="NCBI Taxonomy" id="1416333"/>
    <lineage>
        <taxon>Eukaryota</taxon>
        <taxon>Discoba</taxon>
        <taxon>Euglenozoa</taxon>
        <taxon>Kinetoplastea</taxon>
        <taxon>Metakinetoplastina</taxon>
        <taxon>Trypanosomatida</taxon>
        <taxon>Trypanosomatidae</taxon>
        <taxon>Trypanosoma</taxon>
        <taxon>Schizotrypanum</taxon>
    </lineage>
</organism>
<dbReference type="EMBL" id="AYLP01000551">
    <property type="protein sequence ID" value="ESS58798.1"/>
    <property type="molecule type" value="Genomic_DNA"/>
</dbReference>
<gene>
    <name evidence="5" type="ORF">TCDM_12365</name>
</gene>
<dbReference type="Proteomes" id="UP000017861">
    <property type="component" value="Unassembled WGS sequence"/>
</dbReference>
<dbReference type="PANTHER" id="PTHR33129:SF3">
    <property type="entry name" value="HOT SPOT (RHS) PROTEIN, PUTATIVE-RELATED"/>
    <property type="match status" value="1"/>
</dbReference>